<evidence type="ECO:0000256" key="1">
    <source>
        <dbReference type="ARBA" id="ARBA00022448"/>
    </source>
</evidence>
<keyword evidence="1 16" id="KW-0813">Transport</keyword>
<keyword evidence="10 16" id="KW-0520">NAD</keyword>
<dbReference type="SMART" id="SM00900">
    <property type="entry name" value="FMN_bind"/>
    <property type="match status" value="1"/>
</dbReference>
<evidence type="ECO:0000256" key="14">
    <source>
        <dbReference type="ARBA" id="ARBA00023136"/>
    </source>
</evidence>
<keyword evidence="3" id="KW-0997">Cell inner membrane</keyword>
<reference evidence="19 20" key="1">
    <citation type="submission" date="2024-06" db="EMBL/GenBank/DDBJ databases">
        <authorList>
            <person name="Li F."/>
        </authorList>
    </citation>
    <scope>NUCLEOTIDE SEQUENCE [LARGE SCALE GENOMIC DNA]</scope>
    <source>
        <strain evidence="19 20">GXAS 311</strain>
    </source>
</reference>
<proteinExistence type="inferred from homology"/>
<dbReference type="InterPro" id="IPR007329">
    <property type="entry name" value="FMN-bd"/>
</dbReference>
<comment type="catalytic activity">
    <reaction evidence="16 17">
        <text>a ubiquinone + n Na(+)(in) + NADH + H(+) = a ubiquinol + n Na(+)(out) + NAD(+)</text>
        <dbReference type="Rhea" id="RHEA:47748"/>
        <dbReference type="Rhea" id="RHEA-COMP:9565"/>
        <dbReference type="Rhea" id="RHEA-COMP:9566"/>
        <dbReference type="ChEBI" id="CHEBI:15378"/>
        <dbReference type="ChEBI" id="CHEBI:16389"/>
        <dbReference type="ChEBI" id="CHEBI:17976"/>
        <dbReference type="ChEBI" id="CHEBI:29101"/>
        <dbReference type="ChEBI" id="CHEBI:57540"/>
        <dbReference type="ChEBI" id="CHEBI:57945"/>
        <dbReference type="EC" id="7.2.1.1"/>
    </reaction>
</comment>
<evidence type="ECO:0000313" key="20">
    <source>
        <dbReference type="Proteomes" id="UP001548189"/>
    </source>
</evidence>
<protein>
    <recommendedName>
        <fullName evidence="16 17">Na(+)-translocating NADH-quinone reductase subunit C</fullName>
        <shortName evidence="16 17">Na(+)-NQR subunit C</shortName>
        <shortName evidence="16 17">Na(+)-translocating NQR subunit C</shortName>
        <ecNumber evidence="16 17">7.2.1.1</ecNumber>
    </recommendedName>
    <alternativeName>
        <fullName evidence="16 17">NQR complex subunit C</fullName>
    </alternativeName>
    <alternativeName>
        <fullName evidence="16 17">NQR-1 subunit C</fullName>
    </alternativeName>
</protein>
<dbReference type="PANTHER" id="PTHR37838">
    <property type="entry name" value="NA(+)-TRANSLOCATING NADH-QUINONE REDUCTASE SUBUNIT C"/>
    <property type="match status" value="1"/>
</dbReference>
<evidence type="ECO:0000256" key="9">
    <source>
        <dbReference type="ARBA" id="ARBA00022989"/>
    </source>
</evidence>
<dbReference type="PANTHER" id="PTHR37838:SF1">
    <property type="entry name" value="NA(+)-TRANSLOCATING NADH-QUINONE REDUCTASE SUBUNIT C"/>
    <property type="match status" value="1"/>
</dbReference>
<keyword evidence="15 16" id="KW-0739">Sodium transport</keyword>
<keyword evidence="4 16" id="KW-0597">Phosphoprotein</keyword>
<dbReference type="Pfam" id="PF04205">
    <property type="entry name" value="FMN_bind"/>
    <property type="match status" value="1"/>
</dbReference>
<dbReference type="NCBIfam" id="NF003749">
    <property type="entry name" value="PRK05346.1-5"/>
    <property type="match status" value="1"/>
</dbReference>
<name>A0ABV2BWN4_9GAMM</name>
<comment type="similarity">
    <text evidence="16 17">Belongs to the NqrC family.</text>
</comment>
<comment type="subunit">
    <text evidence="16 17">Composed of six subunits; NqrA, NqrB, NqrC, NqrD, NqrE and NqrF.</text>
</comment>
<keyword evidence="14 16" id="KW-0472">Membrane</keyword>
<dbReference type="EC" id="7.2.1.1" evidence="16 17"/>
<sequence>MSANNDSFIKTIIVAVSLCLVCSVLVSTTAVSLKDQQTANASLDKKKNILVAANLFKPDTDIEQAFANIERKFVDIETGRFVSVDNPATFNQRQNAKDPATSIKIEDDIAKIKRRSKVASVYLVRDGAKVETIILPIRGSGLFSTLYGFIALKSDKQTIVGLKFYEHGETPGLGGEVDNPNWLALWPGKQLLDNNGKPVLKLVKGGGNGNSEVDALSGATMTTNGIRNMLKYWMGDDAFGPFLAKLDVNTGDA</sequence>
<dbReference type="Proteomes" id="UP001548189">
    <property type="component" value="Unassembled WGS sequence"/>
</dbReference>
<evidence type="ECO:0000256" key="6">
    <source>
        <dbReference type="ARBA" id="ARBA00022643"/>
    </source>
</evidence>
<organism evidence="19 20">
    <name type="scientific">Aliikangiella maris</name>
    <dbReference type="NCBI Taxonomy" id="3162458"/>
    <lineage>
        <taxon>Bacteria</taxon>
        <taxon>Pseudomonadati</taxon>
        <taxon>Pseudomonadota</taxon>
        <taxon>Gammaproteobacteria</taxon>
        <taxon>Oceanospirillales</taxon>
        <taxon>Pleioneaceae</taxon>
        <taxon>Aliikangiella</taxon>
    </lineage>
</organism>
<dbReference type="PIRSF" id="PIRSF009437">
    <property type="entry name" value="NQR-1_subunit_C"/>
    <property type="match status" value="1"/>
</dbReference>
<comment type="function">
    <text evidence="16">NQR complex catalyzes the reduction of ubiquinone-1 to ubiquinol by two successive reactions, coupled with the transport of Na(+) ions from the cytoplasm to the periplasm. NqrA to NqrE are probably involved in the second step, the conversion of ubisemiquinone to ubiquinol.</text>
</comment>
<evidence type="ECO:0000256" key="2">
    <source>
        <dbReference type="ARBA" id="ARBA00022475"/>
    </source>
</evidence>
<comment type="cofactor">
    <cofactor evidence="16 17">
        <name>FMN</name>
        <dbReference type="ChEBI" id="CHEBI:58210"/>
    </cofactor>
</comment>
<comment type="caution">
    <text evidence="16">Lacks conserved residue(s) required for the propagation of feature annotation.</text>
</comment>
<keyword evidence="7 16" id="KW-0812">Transmembrane</keyword>
<dbReference type="InterPro" id="IPR010204">
    <property type="entry name" value="NqrC"/>
</dbReference>
<evidence type="ECO:0000313" key="19">
    <source>
        <dbReference type="EMBL" id="MET1256352.1"/>
    </source>
</evidence>
<evidence type="ECO:0000256" key="17">
    <source>
        <dbReference type="PIRNR" id="PIRNR009437"/>
    </source>
</evidence>
<feature type="domain" description="FMN-binding" evidence="18">
    <location>
        <begin position="141"/>
        <end position="237"/>
    </location>
</feature>
<dbReference type="EMBL" id="JBEVCJ010000020">
    <property type="protein sequence ID" value="MET1256352.1"/>
    <property type="molecule type" value="Genomic_DNA"/>
</dbReference>
<gene>
    <name evidence="16" type="primary">nqrC</name>
    <name evidence="19" type="ORF">ABVT43_14520</name>
</gene>
<keyword evidence="9 16" id="KW-1133">Transmembrane helix</keyword>
<evidence type="ECO:0000256" key="4">
    <source>
        <dbReference type="ARBA" id="ARBA00022553"/>
    </source>
</evidence>
<feature type="transmembrane region" description="Helical" evidence="16">
    <location>
        <begin position="12"/>
        <end position="33"/>
    </location>
</feature>
<comment type="subcellular location">
    <subcellularLocation>
        <location evidence="16">Cell membrane</location>
        <topology evidence="16">Single-pass membrane protein</topology>
    </subcellularLocation>
</comment>
<evidence type="ECO:0000256" key="13">
    <source>
        <dbReference type="ARBA" id="ARBA00023075"/>
    </source>
</evidence>
<evidence type="ECO:0000259" key="18">
    <source>
        <dbReference type="SMART" id="SM00900"/>
    </source>
</evidence>
<keyword evidence="13 16" id="KW-0830">Ubiquinone</keyword>
<evidence type="ECO:0000256" key="8">
    <source>
        <dbReference type="ARBA" id="ARBA00022967"/>
    </source>
</evidence>
<feature type="modified residue" description="FMN phosphoryl threonine" evidence="16">
    <location>
        <position position="220"/>
    </location>
</feature>
<accession>A0ABV2BWN4</accession>
<evidence type="ECO:0000256" key="16">
    <source>
        <dbReference type="HAMAP-Rule" id="MF_00427"/>
    </source>
</evidence>
<dbReference type="HAMAP" id="MF_00427">
    <property type="entry name" value="NqrC"/>
    <property type="match status" value="1"/>
</dbReference>
<evidence type="ECO:0000256" key="11">
    <source>
        <dbReference type="ARBA" id="ARBA00023053"/>
    </source>
</evidence>
<evidence type="ECO:0000256" key="10">
    <source>
        <dbReference type="ARBA" id="ARBA00023027"/>
    </source>
</evidence>
<comment type="caution">
    <text evidence="19">The sequence shown here is derived from an EMBL/GenBank/DDBJ whole genome shotgun (WGS) entry which is preliminary data.</text>
</comment>
<keyword evidence="5 16" id="KW-0285">Flavoprotein</keyword>
<evidence type="ECO:0000256" key="12">
    <source>
        <dbReference type="ARBA" id="ARBA00023065"/>
    </source>
</evidence>
<dbReference type="NCBIfam" id="TIGR01938">
    <property type="entry name" value="nqrC"/>
    <property type="match status" value="1"/>
</dbReference>
<keyword evidence="12 16" id="KW-0406">Ion transport</keyword>
<dbReference type="RefSeq" id="WP_353896937.1">
    <property type="nucleotide sequence ID" value="NZ_JBEVCJ010000020.1"/>
</dbReference>
<keyword evidence="11 16" id="KW-0915">Sodium</keyword>
<keyword evidence="20" id="KW-1185">Reference proteome</keyword>
<keyword evidence="8 16" id="KW-1278">Translocase</keyword>
<keyword evidence="6 16" id="KW-0288">FMN</keyword>
<evidence type="ECO:0000256" key="3">
    <source>
        <dbReference type="ARBA" id="ARBA00022519"/>
    </source>
</evidence>
<keyword evidence="2 16" id="KW-1003">Cell membrane</keyword>
<evidence type="ECO:0000256" key="7">
    <source>
        <dbReference type="ARBA" id="ARBA00022692"/>
    </source>
</evidence>
<evidence type="ECO:0000256" key="5">
    <source>
        <dbReference type="ARBA" id="ARBA00022630"/>
    </source>
</evidence>
<evidence type="ECO:0000256" key="15">
    <source>
        <dbReference type="ARBA" id="ARBA00023201"/>
    </source>
</evidence>